<sequence length="145" mass="16698">MPLWNVYTPVGAFTADQKKAFAKDVTAKYIETVGIPAFYVVVTFRELPEEDFLVGGEPVGNFIRIFVDHVARQMDTPELRKWASDEFEKALVPHVKDRGFDWEWHIDETPLDLWQVQGITPPPPLSEAERLWAKENRPVPYEATV</sequence>
<dbReference type="EMBL" id="AJYC02000110">
    <property type="protein sequence ID" value="EKT78273.1"/>
    <property type="molecule type" value="Genomic_DNA"/>
</dbReference>
<evidence type="ECO:0000259" key="1">
    <source>
        <dbReference type="Pfam" id="PF14832"/>
    </source>
</evidence>
<reference evidence="2 3" key="1">
    <citation type="journal article" date="2013" name="Genome Announc.">
        <title>Draft Genome Sequence of Rhodococcus opacus Strain M213 Shows a Diverse Catabolic Potential.</title>
        <authorList>
            <person name="Pathak A."/>
            <person name="Green S.J."/>
            <person name="Ogram A."/>
            <person name="Chauhan A."/>
        </authorList>
    </citation>
    <scope>NUCLEOTIDE SEQUENCE [LARGE SCALE GENOMIC DNA]</scope>
    <source>
        <strain evidence="2 3">M213</strain>
    </source>
</reference>
<accession>K8X9R9</accession>
<name>K8X9R9_RHOOP</name>
<dbReference type="Proteomes" id="UP000005951">
    <property type="component" value="Unassembled WGS sequence"/>
</dbReference>
<evidence type="ECO:0000313" key="2">
    <source>
        <dbReference type="EMBL" id="EKT78273.1"/>
    </source>
</evidence>
<comment type="caution">
    <text evidence="2">The sequence shown here is derived from an EMBL/GenBank/DDBJ whole genome shotgun (WGS) entry which is preliminary data.</text>
</comment>
<proteinExistence type="predicted"/>
<organism evidence="2 3">
    <name type="scientific">Rhodococcus opacus M213</name>
    <dbReference type="NCBI Taxonomy" id="1129896"/>
    <lineage>
        <taxon>Bacteria</taxon>
        <taxon>Bacillati</taxon>
        <taxon>Actinomycetota</taxon>
        <taxon>Actinomycetes</taxon>
        <taxon>Mycobacteriales</taxon>
        <taxon>Nocardiaceae</taxon>
        <taxon>Rhodococcus</taxon>
    </lineage>
</organism>
<dbReference type="Pfam" id="PF14832">
    <property type="entry name" value="Tautomerase_3"/>
    <property type="match status" value="1"/>
</dbReference>
<dbReference type="RefSeq" id="WP_005262682.1">
    <property type="nucleotide sequence ID" value="NZ_AJYC02000110.1"/>
</dbReference>
<protein>
    <recommendedName>
        <fullName evidence="1">Tautomerase cis-CaaD-like domain-containing protein</fullName>
    </recommendedName>
</protein>
<dbReference type="Gene3D" id="3.30.429.10">
    <property type="entry name" value="Macrophage Migration Inhibitory Factor"/>
    <property type="match status" value="1"/>
</dbReference>
<dbReference type="InterPro" id="IPR028116">
    <property type="entry name" value="Cis-CaaD-like"/>
</dbReference>
<gene>
    <name evidence="2" type="ORF">WSS_A33330</name>
</gene>
<evidence type="ECO:0000313" key="3">
    <source>
        <dbReference type="Proteomes" id="UP000005951"/>
    </source>
</evidence>
<dbReference type="SUPFAM" id="SSF55331">
    <property type="entry name" value="Tautomerase/MIF"/>
    <property type="match status" value="1"/>
</dbReference>
<dbReference type="InterPro" id="IPR014347">
    <property type="entry name" value="Tautomerase/MIF_sf"/>
</dbReference>
<dbReference type="AlphaFoldDB" id="K8X9R9"/>
<feature type="domain" description="Tautomerase cis-CaaD-like" evidence="1">
    <location>
        <begin position="1"/>
        <end position="137"/>
    </location>
</feature>